<dbReference type="Gramene" id="ERM95452">
    <property type="protein sequence ID" value="ERM95452"/>
    <property type="gene ID" value="AMTR_s00008p00256230"/>
</dbReference>
<evidence type="ECO:0000256" key="1">
    <source>
        <dbReference type="SAM" id="MobiDB-lite"/>
    </source>
</evidence>
<keyword evidence="3" id="KW-1185">Reference proteome</keyword>
<proteinExistence type="predicted"/>
<feature type="region of interest" description="Disordered" evidence="1">
    <location>
        <begin position="1"/>
        <end position="26"/>
    </location>
</feature>
<gene>
    <name evidence="2" type="ORF">AMTR_s00008p00256230</name>
</gene>
<dbReference type="EMBL" id="KI397486">
    <property type="protein sequence ID" value="ERM95452.1"/>
    <property type="molecule type" value="Genomic_DNA"/>
</dbReference>
<protein>
    <submittedName>
        <fullName evidence="2">Uncharacterized protein</fullName>
    </submittedName>
</protein>
<organism evidence="2 3">
    <name type="scientific">Amborella trichopoda</name>
    <dbReference type="NCBI Taxonomy" id="13333"/>
    <lineage>
        <taxon>Eukaryota</taxon>
        <taxon>Viridiplantae</taxon>
        <taxon>Streptophyta</taxon>
        <taxon>Embryophyta</taxon>
        <taxon>Tracheophyta</taxon>
        <taxon>Spermatophyta</taxon>
        <taxon>Magnoliopsida</taxon>
        <taxon>Amborellales</taxon>
        <taxon>Amborellaceae</taxon>
        <taxon>Amborella</taxon>
    </lineage>
</organism>
<reference evidence="3" key="1">
    <citation type="journal article" date="2013" name="Science">
        <title>The Amborella genome and the evolution of flowering plants.</title>
        <authorList>
            <consortium name="Amborella Genome Project"/>
        </authorList>
    </citation>
    <scope>NUCLEOTIDE SEQUENCE [LARGE SCALE GENOMIC DNA]</scope>
</reference>
<dbReference type="Proteomes" id="UP000017836">
    <property type="component" value="Unassembled WGS sequence"/>
</dbReference>
<dbReference type="AlphaFoldDB" id="W1NI35"/>
<evidence type="ECO:0000313" key="2">
    <source>
        <dbReference type="EMBL" id="ERM95452.1"/>
    </source>
</evidence>
<evidence type="ECO:0000313" key="3">
    <source>
        <dbReference type="Proteomes" id="UP000017836"/>
    </source>
</evidence>
<dbReference type="HOGENOM" id="CLU_2609234_0_0_1"/>
<sequence>MAISDPGLSGRGASLKTPVSSGETLALTVRDPTPEVTPLGVLGTVAITSSYQDDKDMMLRVMLHSGLELLEEFLQSALP</sequence>
<name>W1NI35_AMBTC</name>
<accession>W1NI35</accession>